<dbReference type="Proteomes" id="UP000308744">
    <property type="component" value="Unassembled WGS sequence"/>
</dbReference>
<evidence type="ECO:0000313" key="1">
    <source>
        <dbReference type="EMBL" id="TKI63177.1"/>
    </source>
</evidence>
<comment type="caution">
    <text evidence="1">The sequence shown here is derived from an EMBL/GenBank/DDBJ whole genome shotgun (WGS) entry which is preliminary data.</text>
</comment>
<proteinExistence type="predicted"/>
<accession>A0A4U2YPA2</accession>
<evidence type="ECO:0000313" key="2">
    <source>
        <dbReference type="Proteomes" id="UP000308744"/>
    </source>
</evidence>
<dbReference type="InterPro" id="IPR014871">
    <property type="entry name" value="dUTPase/dCTP_pyrophosphatase"/>
</dbReference>
<dbReference type="SUPFAM" id="SSF101386">
    <property type="entry name" value="all-alpha NTP pyrophosphatases"/>
    <property type="match status" value="1"/>
</dbReference>
<sequence>MNLTKLFETQAALDEHIMQEHPELRGQNNLDWKLLALQVELGECSNEWRGFKKWSNDQDPRTCVSIDVCKNCGGTGIPLGNIEGGVDCWNCGGSGEITKNPL</sequence>
<organism evidence="1 2">
    <name type="scientific">Lysinibacillus mangiferihumi</name>
    <dbReference type="NCBI Taxonomy" id="1130819"/>
    <lineage>
        <taxon>Bacteria</taxon>
        <taxon>Bacillati</taxon>
        <taxon>Bacillota</taxon>
        <taxon>Bacilli</taxon>
        <taxon>Bacillales</taxon>
        <taxon>Bacillaceae</taxon>
        <taxon>Lysinibacillus</taxon>
    </lineage>
</organism>
<name>A0A4U2YPA2_9BACI</name>
<gene>
    <name evidence="1" type="ORF">FC756_18500</name>
</gene>
<keyword evidence="2" id="KW-1185">Reference proteome</keyword>
<reference evidence="1 2" key="1">
    <citation type="submission" date="2019-04" db="EMBL/GenBank/DDBJ databases">
        <title>Lysinibacillus genome sequencing.</title>
        <authorList>
            <person name="Dunlap C."/>
        </authorList>
    </citation>
    <scope>NUCLEOTIDE SEQUENCE [LARGE SCALE GENOMIC DNA]</scope>
    <source>
        <strain evidence="1 2">CCTCC AB 2010389</strain>
    </source>
</reference>
<dbReference type="Gene3D" id="1.10.4010.10">
    <property type="entry name" value="Type II deoxyuridine triphosphatase"/>
    <property type="match status" value="1"/>
</dbReference>
<feature type="non-terminal residue" evidence="1">
    <location>
        <position position="102"/>
    </location>
</feature>
<protein>
    <submittedName>
        <fullName evidence="1">dUTPase</fullName>
    </submittedName>
</protein>
<dbReference type="RefSeq" id="WP_211356758.1">
    <property type="nucleotide sequence ID" value="NZ_SZPU01000071.1"/>
</dbReference>
<dbReference type="AlphaFoldDB" id="A0A4U2YPA2"/>
<dbReference type="EMBL" id="SZPU01000071">
    <property type="protein sequence ID" value="TKI63177.1"/>
    <property type="molecule type" value="Genomic_DNA"/>
</dbReference>
<dbReference type="CDD" id="cd11527">
    <property type="entry name" value="NTP-PPase_dUTPase"/>
    <property type="match status" value="1"/>
</dbReference>
<dbReference type="Pfam" id="PF08761">
    <property type="entry name" value="dUTPase_2"/>
    <property type="match status" value="1"/>
</dbReference>